<evidence type="ECO:0000256" key="2">
    <source>
        <dbReference type="ARBA" id="ARBA00022801"/>
    </source>
</evidence>
<comment type="similarity">
    <text evidence="1">Belongs to the AB hydrolase superfamily.</text>
</comment>
<keyword evidence="2 4" id="KW-0378">Hydrolase</keyword>
<dbReference type="GO" id="GO:0016020">
    <property type="term" value="C:membrane"/>
    <property type="evidence" value="ECO:0007669"/>
    <property type="project" value="TreeGrafter"/>
</dbReference>
<reference evidence="4 5" key="1">
    <citation type="submission" date="2018-03" db="EMBL/GenBank/DDBJ databases">
        <title>Whole genome sequencing of Histamine producing bacteria.</title>
        <authorList>
            <person name="Butler K."/>
        </authorList>
    </citation>
    <scope>NUCLEOTIDE SEQUENCE [LARGE SCALE GENOMIC DNA]</scope>
    <source>
        <strain evidence="4 5">DSM 16190</strain>
    </source>
</reference>
<dbReference type="EMBL" id="PYMC01000001">
    <property type="protein sequence ID" value="PSW07690.1"/>
    <property type="molecule type" value="Genomic_DNA"/>
</dbReference>
<dbReference type="GO" id="GO:0016787">
    <property type="term" value="F:hydrolase activity"/>
    <property type="evidence" value="ECO:0007669"/>
    <property type="project" value="UniProtKB-KW"/>
</dbReference>
<evidence type="ECO:0000256" key="1">
    <source>
        <dbReference type="ARBA" id="ARBA00008645"/>
    </source>
</evidence>
<evidence type="ECO:0000313" key="4">
    <source>
        <dbReference type="EMBL" id="PSW07690.1"/>
    </source>
</evidence>
<dbReference type="PRINTS" id="PR00111">
    <property type="entry name" value="ABHYDROLASE"/>
</dbReference>
<proteinExistence type="inferred from homology"/>
<evidence type="ECO:0000259" key="3">
    <source>
        <dbReference type="Pfam" id="PF00561"/>
    </source>
</evidence>
<gene>
    <name evidence="4" type="ORF">C9I89_01730</name>
</gene>
<feature type="domain" description="AB hydrolase-1" evidence="3">
    <location>
        <begin position="40"/>
        <end position="286"/>
    </location>
</feature>
<dbReference type="OrthoDB" id="149912at2"/>
<dbReference type="Gene3D" id="3.40.50.1820">
    <property type="entry name" value="alpha/beta hydrolase"/>
    <property type="match status" value="1"/>
</dbReference>
<dbReference type="InterPro" id="IPR000639">
    <property type="entry name" value="Epox_hydrolase-like"/>
</dbReference>
<dbReference type="InterPro" id="IPR000073">
    <property type="entry name" value="AB_hydrolase_1"/>
</dbReference>
<dbReference type="Proteomes" id="UP000240904">
    <property type="component" value="Unassembled WGS sequence"/>
</dbReference>
<name>A0A2T3N5G2_9GAMM</name>
<dbReference type="RefSeq" id="WP_107281844.1">
    <property type="nucleotide sequence ID" value="NZ_PYMC01000001.1"/>
</dbReference>
<protein>
    <submittedName>
        <fullName evidence="4">Alpha/beta hydrolase</fullName>
    </submittedName>
</protein>
<dbReference type="Pfam" id="PF00561">
    <property type="entry name" value="Abhydrolase_1"/>
    <property type="match status" value="1"/>
</dbReference>
<keyword evidence="5" id="KW-1185">Reference proteome</keyword>
<dbReference type="InterPro" id="IPR050266">
    <property type="entry name" value="AB_hydrolase_sf"/>
</dbReference>
<organism evidence="4 5">
    <name type="scientific">Photobacterium lipolyticum</name>
    <dbReference type="NCBI Taxonomy" id="266810"/>
    <lineage>
        <taxon>Bacteria</taxon>
        <taxon>Pseudomonadati</taxon>
        <taxon>Pseudomonadota</taxon>
        <taxon>Gammaproteobacteria</taxon>
        <taxon>Vibrionales</taxon>
        <taxon>Vibrionaceae</taxon>
        <taxon>Photobacterium</taxon>
    </lineage>
</organism>
<dbReference type="PANTHER" id="PTHR43798">
    <property type="entry name" value="MONOACYLGLYCEROL LIPASE"/>
    <property type="match status" value="1"/>
</dbReference>
<dbReference type="PANTHER" id="PTHR43798:SF14">
    <property type="entry name" value="SERINE HYDROLASE-LIKE PROTEIN DDB_G0286239"/>
    <property type="match status" value="1"/>
</dbReference>
<dbReference type="SUPFAM" id="SSF53474">
    <property type="entry name" value="alpha/beta-Hydrolases"/>
    <property type="match status" value="1"/>
</dbReference>
<accession>A0A2T3N5G2</accession>
<sequence length="300" mass="34140">MYNTFFQLAEKQLAGLCSFQHSANEVQVPPVEGGRGDQKPTLLLLHGWQDNAASFDALFASLARHFHLVAIDWPGHGYSDKRDADNYYHFFDYIDDLHQIVEQLSASPLYLVGHSLGALVAGCYAAAFPDKVAGVVMIEGLAPLYEQPDNAAARLQQGIESRQRYRLRVTRRPARKMKALQEALDLRCTVNRLPESCLRPLVLRGTETDGEHWYWRHDDRLRCDSLYRMAAEHAQALMSQIQCPVLSIVGDQGFSHLQRTGPEKSWFQQLRQVQVKGGHHCHMESPQDVCRHILMFTARF</sequence>
<dbReference type="AlphaFoldDB" id="A0A2T3N5G2"/>
<comment type="caution">
    <text evidence="4">The sequence shown here is derived from an EMBL/GenBank/DDBJ whole genome shotgun (WGS) entry which is preliminary data.</text>
</comment>
<dbReference type="PRINTS" id="PR00412">
    <property type="entry name" value="EPOXHYDRLASE"/>
</dbReference>
<dbReference type="InterPro" id="IPR029058">
    <property type="entry name" value="AB_hydrolase_fold"/>
</dbReference>
<evidence type="ECO:0000313" key="5">
    <source>
        <dbReference type="Proteomes" id="UP000240904"/>
    </source>
</evidence>